<dbReference type="RefSeq" id="WP_084879483.1">
    <property type="nucleotide sequence ID" value="NZ_JAGGMY010000005.1"/>
</dbReference>
<sequence length="198" mass="22508">MTQSLTEKTGHLAWCALIALELARHDGLVSSESQENVFLTRWLATALKQHRFPREVASDIQWLLKQGRAFGPAAKLRHKLDYLWRSCTGELSQQNDLFRLTYAIETAKQMQWVYRVLSDREWSGRNTVVTNGELDAIYLSRSGLDVSFDADGGQIAPLMARLTGNVAGLEKILHRSGWRSEVCQQTQTPFLFQLMTHS</sequence>
<dbReference type="OrthoDB" id="6590152at2"/>
<evidence type="ECO:0008006" key="3">
    <source>
        <dbReference type="Google" id="ProtNLM"/>
    </source>
</evidence>
<protein>
    <recommendedName>
        <fullName evidence="3">DUF2913 domain-containing protein</fullName>
    </recommendedName>
</protein>
<name>A0A1X1ELQ1_PANCY</name>
<dbReference type="Pfam" id="PF11140">
    <property type="entry name" value="DUF2913"/>
    <property type="match status" value="1"/>
</dbReference>
<keyword evidence="2" id="KW-1185">Reference proteome</keyword>
<accession>A0A1X1ELQ1</accession>
<evidence type="ECO:0000313" key="2">
    <source>
        <dbReference type="Proteomes" id="UP000193749"/>
    </source>
</evidence>
<evidence type="ECO:0000313" key="1">
    <source>
        <dbReference type="EMBL" id="ORM89763.1"/>
    </source>
</evidence>
<organism evidence="1 2">
    <name type="scientific">Pantoea cypripedii</name>
    <name type="common">Pectobacterium cypripedii</name>
    <name type="synonym">Erwinia cypripedii</name>
    <dbReference type="NCBI Taxonomy" id="55209"/>
    <lineage>
        <taxon>Bacteria</taxon>
        <taxon>Pseudomonadati</taxon>
        <taxon>Pseudomonadota</taxon>
        <taxon>Gammaproteobacteria</taxon>
        <taxon>Enterobacterales</taxon>
        <taxon>Erwiniaceae</taxon>
        <taxon>Pantoea</taxon>
    </lineage>
</organism>
<comment type="caution">
    <text evidence="1">The sequence shown here is derived from an EMBL/GenBank/DDBJ whole genome shotgun (WGS) entry which is preliminary data.</text>
</comment>
<gene>
    <name evidence="1" type="ORF">HA50_24495</name>
</gene>
<dbReference type="InterPro" id="IPR021316">
    <property type="entry name" value="DUF2913"/>
</dbReference>
<proteinExistence type="predicted"/>
<reference evidence="1 2" key="1">
    <citation type="journal article" date="2017" name="Antonie Van Leeuwenhoek">
        <title>Phylogenomic resolution of the bacterial genus Pantoea and its relationship with Erwinia and Tatumella.</title>
        <authorList>
            <person name="Palmer M."/>
            <person name="Steenkamp E.T."/>
            <person name="Coetzee M.P."/>
            <person name="Chan W.Y."/>
            <person name="van Zyl E."/>
            <person name="De Maayer P."/>
            <person name="Coutinho T.A."/>
            <person name="Blom J."/>
            <person name="Smits T.H."/>
            <person name="Duffy B."/>
            <person name="Venter S.N."/>
        </authorList>
    </citation>
    <scope>NUCLEOTIDE SEQUENCE [LARGE SCALE GENOMIC DNA]</scope>
    <source>
        <strain evidence="1 2">LMG 2657</strain>
    </source>
</reference>
<dbReference type="EMBL" id="MLJI01000002">
    <property type="protein sequence ID" value="ORM89763.1"/>
    <property type="molecule type" value="Genomic_DNA"/>
</dbReference>
<dbReference type="Proteomes" id="UP000193749">
    <property type="component" value="Unassembled WGS sequence"/>
</dbReference>
<dbReference type="AlphaFoldDB" id="A0A1X1ELQ1"/>
<dbReference type="STRING" id="55209.HA50_24495"/>